<evidence type="ECO:0000313" key="7">
    <source>
        <dbReference type="Proteomes" id="UP000094271"/>
    </source>
</evidence>
<accession>A0A1E3A6B0</accession>
<reference evidence="5 7" key="2">
    <citation type="submission" date="2016-08" db="EMBL/GenBank/DDBJ databases">
        <authorList>
            <person name="Seilhamer J.J."/>
        </authorList>
    </citation>
    <scope>NUCLEOTIDE SEQUENCE [LARGE SCALE GENOMIC DNA]</scope>
    <source>
        <strain evidence="5 7">NML150140-1</strain>
    </source>
</reference>
<evidence type="ECO:0000259" key="3">
    <source>
        <dbReference type="PROSITE" id="PS51736"/>
    </source>
</evidence>
<evidence type="ECO:0000256" key="1">
    <source>
        <dbReference type="ARBA" id="ARBA00023125"/>
    </source>
</evidence>
<dbReference type="InterPro" id="IPR006119">
    <property type="entry name" value="Resolv_N"/>
</dbReference>
<comment type="caution">
    <text evidence="4">The sequence shown here is derived from an EMBL/GenBank/DDBJ whole genome shotgun (WGS) entry which is preliminary data.</text>
</comment>
<dbReference type="Proteomes" id="UP000094271">
    <property type="component" value="Unassembled WGS sequence"/>
</dbReference>
<dbReference type="Gene3D" id="3.90.1750.20">
    <property type="entry name" value="Putative Large Serine Recombinase, Chain B, Domain 2"/>
    <property type="match status" value="1"/>
</dbReference>
<dbReference type="PANTHER" id="PTHR30461:SF2">
    <property type="entry name" value="SERINE RECOMBINASE PINE-RELATED"/>
    <property type="match status" value="1"/>
</dbReference>
<dbReference type="InterPro" id="IPR038109">
    <property type="entry name" value="DNA_bind_recomb_sf"/>
</dbReference>
<feature type="domain" description="Resolvase/invertase-type recombinase catalytic" evidence="3">
    <location>
        <begin position="11"/>
        <end position="162"/>
    </location>
</feature>
<dbReference type="InterPro" id="IPR050639">
    <property type="entry name" value="SSR_resolvase"/>
</dbReference>
<evidence type="ECO:0000313" key="5">
    <source>
        <dbReference type="EMBL" id="ODR46065.1"/>
    </source>
</evidence>
<name>A0A1E3A6B0_9FIRM</name>
<dbReference type="Pfam" id="PF00239">
    <property type="entry name" value="Resolvase"/>
    <property type="match status" value="1"/>
</dbReference>
<evidence type="ECO:0000256" key="2">
    <source>
        <dbReference type="ARBA" id="ARBA00023172"/>
    </source>
</evidence>
<dbReference type="Pfam" id="PF13379">
    <property type="entry name" value="NMT1_2"/>
    <property type="match status" value="1"/>
</dbReference>
<evidence type="ECO:0000313" key="6">
    <source>
        <dbReference type="Proteomes" id="UP000094067"/>
    </source>
</evidence>
<protein>
    <recommendedName>
        <fullName evidence="3">Resolvase/invertase-type recombinase catalytic domain-containing protein</fullName>
    </recommendedName>
</protein>
<dbReference type="EMBL" id="MEHA01000025">
    <property type="protein sequence ID" value="ODR46065.1"/>
    <property type="molecule type" value="Genomic_DNA"/>
</dbReference>
<dbReference type="PROSITE" id="PS51736">
    <property type="entry name" value="RECOMBINASES_3"/>
    <property type="match status" value="1"/>
</dbReference>
<dbReference type="GO" id="GO:0000150">
    <property type="term" value="F:DNA strand exchange activity"/>
    <property type="evidence" value="ECO:0007669"/>
    <property type="project" value="InterPro"/>
</dbReference>
<dbReference type="InterPro" id="IPR011109">
    <property type="entry name" value="DNA_bind_recombinase_dom"/>
</dbReference>
<sequence>MISKLTDTPEIIDGYVRLSRDDNKRNYSSIENQKKIIQQYAEENNMIIRHIYEDDGISGYSFNRPDFQKMMASLDTINIIVAKDLSRIGRHNAKVLLFLEEMEEMGKRVILIDDNYDSFYSDDDIIGIKTWDNERHVKNTSRKVKRIKRMEQESGTLVSQTPFGYTRHPLNKQMILIDEEAAAILNLEKEIYLDGNGIRKTAEILSERGVPTPSMIDKERHESLGLVYNKQVAYQWSYGMVKDTLFNDYNNGVLRTHKRERVTINGKDKKVPKENQYIFPNHHPKIFDDDTMKLLNEVKDSRHHSKYRGQRAHVNLFSGCLYCKDCGWKLTAINRPNRGKYYVCGTYNKKGKQFCQHAHLVTEETLMDALVKYLVLCRDSLADIIQNFDLSKLKVETFTPTDSKQRLEAELEKVKEELKVLITQKVREITANPSMNEIITETYTALQSDKMERISAIEKTLQDLTKEPHIPSTTIKPSLQTALDILNEVLEKKELSRKDIEVLVEKIIVDKDGNVDIYLKHGLGNLAAYDFRADKENLKLTMLIESIRLLEKDETGFTSVKFLADSLKEMGYPMHKKKFVTYMEHLLDLGLVEKTGIYHYPYRIVASRQQLRDVEKMFIVVGQTGGMPEMVFEYILRKNGIDPMADLDIDQSIDFGSTAAAFSGGQGDFTVEFEPHATALEQKGDGYVVASLGEDSGYVPYTAFSAKKSYIEAHPDVVQAFTNALQKGMDYVQSHTPEEIADVIQPQFEETDKETITTIVTRYYDQTSWKDNLIFEEDAFTLLQNILEESGELSQRVPYADLVNTEYAQNAAK</sequence>
<keyword evidence="1" id="KW-0238">DNA-binding</keyword>
<dbReference type="EMBL" id="MCGH01000003">
    <property type="protein sequence ID" value="ODM03756.1"/>
    <property type="molecule type" value="Genomic_DNA"/>
</dbReference>
<dbReference type="Pfam" id="PF13408">
    <property type="entry name" value="Zn_ribbon_recom"/>
    <property type="match status" value="1"/>
</dbReference>
<dbReference type="SMART" id="SM00857">
    <property type="entry name" value="Resolvase"/>
    <property type="match status" value="1"/>
</dbReference>
<dbReference type="OrthoDB" id="9804620at2"/>
<dbReference type="InterPro" id="IPR025827">
    <property type="entry name" value="Zn_ribbon_recom_dom"/>
</dbReference>
<dbReference type="Proteomes" id="UP000094067">
    <property type="component" value="Unassembled WGS sequence"/>
</dbReference>
<proteinExistence type="predicted"/>
<dbReference type="AlphaFoldDB" id="A0A1E3A6B0"/>
<dbReference type="Gene3D" id="3.40.190.10">
    <property type="entry name" value="Periplasmic binding protein-like II"/>
    <property type="match status" value="1"/>
</dbReference>
<evidence type="ECO:0000313" key="4">
    <source>
        <dbReference type="EMBL" id="ODM03756.1"/>
    </source>
</evidence>
<gene>
    <name evidence="5" type="ORF">BEI59_25910</name>
    <name evidence="4" type="ORF">BEI61_04558</name>
</gene>
<dbReference type="PANTHER" id="PTHR30461">
    <property type="entry name" value="DNA-INVERTASE FROM LAMBDOID PROPHAGE"/>
    <property type="match status" value="1"/>
</dbReference>
<dbReference type="Gene3D" id="3.40.50.1390">
    <property type="entry name" value="Resolvase, N-terminal catalytic domain"/>
    <property type="match status" value="1"/>
</dbReference>
<dbReference type="SUPFAM" id="SSF53850">
    <property type="entry name" value="Periplasmic binding protein-like II"/>
    <property type="match status" value="1"/>
</dbReference>
<keyword evidence="2" id="KW-0233">DNA recombination</keyword>
<dbReference type="InterPro" id="IPR036162">
    <property type="entry name" value="Resolvase-like_N_sf"/>
</dbReference>
<dbReference type="Pfam" id="PF07508">
    <property type="entry name" value="Recombinase"/>
    <property type="match status" value="1"/>
</dbReference>
<reference evidence="4 6" key="1">
    <citation type="submission" date="2016-07" db="EMBL/GenBank/DDBJ databases">
        <title>Characterization of isolates of Eisenbergiella tayi derived from blood cultures, using whole genome sequencing.</title>
        <authorList>
            <person name="Burdz T."/>
            <person name="Wiebe D."/>
            <person name="Huynh C."/>
            <person name="Bernard K."/>
        </authorList>
    </citation>
    <scope>NUCLEOTIDE SEQUENCE [LARGE SCALE GENOMIC DNA]</scope>
    <source>
        <strain evidence="4 6">NML 110608</strain>
    </source>
</reference>
<dbReference type="PATRIC" id="fig|1432052.4.peg.5061"/>
<organism evidence="4 6">
    <name type="scientific">Eisenbergiella tayi</name>
    <dbReference type="NCBI Taxonomy" id="1432052"/>
    <lineage>
        <taxon>Bacteria</taxon>
        <taxon>Bacillati</taxon>
        <taxon>Bacillota</taxon>
        <taxon>Clostridia</taxon>
        <taxon>Lachnospirales</taxon>
        <taxon>Lachnospiraceae</taxon>
        <taxon>Eisenbergiella</taxon>
    </lineage>
</organism>
<dbReference type="GO" id="GO:0003677">
    <property type="term" value="F:DNA binding"/>
    <property type="evidence" value="ECO:0007669"/>
    <property type="project" value="UniProtKB-KW"/>
</dbReference>
<dbReference type="SUPFAM" id="SSF53041">
    <property type="entry name" value="Resolvase-like"/>
    <property type="match status" value="1"/>
</dbReference>